<evidence type="ECO:0000313" key="2">
    <source>
        <dbReference type="EMBL" id="MDF8335003.1"/>
    </source>
</evidence>
<comment type="caution">
    <text evidence="2">The sequence shown here is derived from an EMBL/GenBank/DDBJ whole genome shotgun (WGS) entry which is preliminary data.</text>
</comment>
<feature type="chain" id="PRO_5045486397" description="UrcA family protein" evidence="1">
    <location>
        <begin position="23"/>
        <end position="139"/>
    </location>
</feature>
<sequence>MTRLLAVGAALSALSLPVSAIAATTAVNYSAIVRANEKAVAQINAIKSSCGSSASDQAACSKQITKIVNSVNFRIKNSAGTDPALLPAVQRATSKQLLQIFNNSLNCPTESSATCQAQNQKTFGSLVYRITKQAPISPV</sequence>
<keyword evidence="1" id="KW-0732">Signal</keyword>
<keyword evidence="3" id="KW-1185">Reference proteome</keyword>
<name>A0ABT6CN51_9SPHN</name>
<evidence type="ECO:0000313" key="3">
    <source>
        <dbReference type="Proteomes" id="UP001222770"/>
    </source>
</evidence>
<dbReference type="Proteomes" id="UP001222770">
    <property type="component" value="Unassembled WGS sequence"/>
</dbReference>
<evidence type="ECO:0008006" key="4">
    <source>
        <dbReference type="Google" id="ProtNLM"/>
    </source>
</evidence>
<accession>A0ABT6CN51</accession>
<protein>
    <recommendedName>
        <fullName evidence="4">UrcA family protein</fullName>
    </recommendedName>
</protein>
<dbReference type="EMBL" id="JAROCY010000019">
    <property type="protein sequence ID" value="MDF8335003.1"/>
    <property type="molecule type" value="Genomic_DNA"/>
</dbReference>
<evidence type="ECO:0000256" key="1">
    <source>
        <dbReference type="SAM" id="SignalP"/>
    </source>
</evidence>
<organism evidence="2 3">
    <name type="scientific">Novosphingobium cyanobacteriorum</name>
    <dbReference type="NCBI Taxonomy" id="3024215"/>
    <lineage>
        <taxon>Bacteria</taxon>
        <taxon>Pseudomonadati</taxon>
        <taxon>Pseudomonadota</taxon>
        <taxon>Alphaproteobacteria</taxon>
        <taxon>Sphingomonadales</taxon>
        <taxon>Sphingomonadaceae</taxon>
        <taxon>Novosphingobium</taxon>
    </lineage>
</organism>
<dbReference type="RefSeq" id="WP_277279773.1">
    <property type="nucleotide sequence ID" value="NZ_JAROCY010000019.1"/>
</dbReference>
<gene>
    <name evidence="2" type="ORF">POM99_17480</name>
</gene>
<reference evidence="2 3" key="1">
    <citation type="submission" date="2023-03" db="EMBL/GenBank/DDBJ databases">
        <title>Novosphingobium cyanobacteriorum sp. nov., isolated from a eutrophic reservoir during the Microcystis bloom period.</title>
        <authorList>
            <person name="Kang M."/>
            <person name="Le V."/>
            <person name="Ko S.-R."/>
            <person name="Lee S.-A."/>
            <person name="Ahn C.-Y."/>
        </authorList>
    </citation>
    <scope>NUCLEOTIDE SEQUENCE [LARGE SCALE GENOMIC DNA]</scope>
    <source>
        <strain evidence="2 3">HBC54</strain>
    </source>
</reference>
<proteinExistence type="predicted"/>
<feature type="signal peptide" evidence="1">
    <location>
        <begin position="1"/>
        <end position="22"/>
    </location>
</feature>